<proteinExistence type="predicted"/>
<reference evidence="1" key="1">
    <citation type="submission" date="2023-06" db="EMBL/GenBank/DDBJ databases">
        <title>Sysu t00192.</title>
        <authorList>
            <person name="Gao L."/>
            <person name="Fang B.-Z."/>
            <person name="Li W.-J."/>
        </authorList>
    </citation>
    <scope>NUCLEOTIDE SEQUENCE</scope>
    <source>
        <strain evidence="1">SYSU T00192</strain>
    </source>
</reference>
<sequence length="90" mass="9796">MTATLASIHAGPSIHRTVVRVAPPVGARFPRRHLPPATAERLTRTRAVPARPIGARFPRLSPEQRSELRLVEVPSSGTPHRAVGARFPRA</sequence>
<evidence type="ECO:0000313" key="1">
    <source>
        <dbReference type="EMBL" id="MDN4474593.1"/>
    </source>
</evidence>
<accession>A0ABT8G646</accession>
<keyword evidence="2" id="KW-1185">Reference proteome</keyword>
<name>A0ABT8G646_9MICO</name>
<evidence type="ECO:0000313" key="2">
    <source>
        <dbReference type="Proteomes" id="UP001172728"/>
    </source>
</evidence>
<gene>
    <name evidence="1" type="ORF">QQX09_01865</name>
</gene>
<dbReference type="Proteomes" id="UP001172728">
    <property type="component" value="Unassembled WGS sequence"/>
</dbReference>
<protein>
    <submittedName>
        <fullName evidence="1">Uncharacterized protein</fullName>
    </submittedName>
</protein>
<dbReference type="EMBL" id="JAUHPW010000001">
    <property type="protein sequence ID" value="MDN4474593.1"/>
    <property type="molecule type" value="Genomic_DNA"/>
</dbReference>
<organism evidence="1 2">
    <name type="scientific">Demequina litoralis</name>
    <dbReference type="NCBI Taxonomy" id="3051660"/>
    <lineage>
        <taxon>Bacteria</taxon>
        <taxon>Bacillati</taxon>
        <taxon>Actinomycetota</taxon>
        <taxon>Actinomycetes</taxon>
        <taxon>Micrococcales</taxon>
        <taxon>Demequinaceae</taxon>
        <taxon>Demequina</taxon>
    </lineage>
</organism>
<comment type="caution">
    <text evidence="1">The sequence shown here is derived from an EMBL/GenBank/DDBJ whole genome shotgun (WGS) entry which is preliminary data.</text>
</comment>
<dbReference type="RefSeq" id="WP_301130996.1">
    <property type="nucleotide sequence ID" value="NZ_JAUHPW010000001.1"/>
</dbReference>